<organism evidence="4 5">
    <name type="scientific">Kwoniella shandongensis</name>
    <dbReference type="NCBI Taxonomy" id="1734106"/>
    <lineage>
        <taxon>Eukaryota</taxon>
        <taxon>Fungi</taxon>
        <taxon>Dikarya</taxon>
        <taxon>Basidiomycota</taxon>
        <taxon>Agaricomycotina</taxon>
        <taxon>Tremellomycetes</taxon>
        <taxon>Tremellales</taxon>
        <taxon>Cryptococcaceae</taxon>
        <taxon>Kwoniella</taxon>
    </lineage>
</organism>
<evidence type="ECO:0000256" key="1">
    <source>
        <dbReference type="ARBA" id="ARBA00022962"/>
    </source>
</evidence>
<sequence length="398" mass="44107">MRHSEKNTNVYIAAAQTDFCAASKIAKSFVFPLILTRKVPEDSTYNMCRWFTYLGEEPQLLEDVLLRPSHSLIKQIDEHYLPPSHKPFDPQTSGSTSVSPSSANDSGSPNPLTNMDGFGIGWWSDSYQEFETGTSGRDGLRPVVYKNTRPPLNDLVLKSLASGIATKAVVGHVRAGTGLTPVVETNCHPFTFGRHLFCHNGTLGSFHLFKPQLLLALPQRYQTAILGTTDSEHIAALYFFNLCGEDGDWEKLYPVKEMGEAMKKTLRKLEELKAAAEQDPKRGAGKVEHNALNLLVSSGSSLVAIRYATVELEPPSLYYSTTAGAILNRKFKGHPDEGRPGFKVDEEEGDREKEEHGKHIIVASEPSTLKADEWELIDRGSMVLVDEQLNFSMVPLDL</sequence>
<feature type="region of interest" description="Disordered" evidence="2">
    <location>
        <begin position="81"/>
        <end position="110"/>
    </location>
</feature>
<keyword evidence="1" id="KW-0315">Glutamine amidotransferase</keyword>
<evidence type="ECO:0000313" key="5">
    <source>
        <dbReference type="Proteomes" id="UP000322225"/>
    </source>
</evidence>
<dbReference type="InterPro" id="IPR029055">
    <property type="entry name" value="Ntn_hydrolases_N"/>
</dbReference>
<evidence type="ECO:0000256" key="2">
    <source>
        <dbReference type="SAM" id="MobiDB-lite"/>
    </source>
</evidence>
<dbReference type="Proteomes" id="UP000322225">
    <property type="component" value="Chromosome 12"/>
</dbReference>
<dbReference type="InterPro" id="IPR026869">
    <property type="entry name" value="EgtC-like"/>
</dbReference>
<dbReference type="InterPro" id="IPR017932">
    <property type="entry name" value="GATase_2_dom"/>
</dbReference>
<gene>
    <name evidence="4" type="ORF">CI109_106626</name>
</gene>
<dbReference type="GO" id="GO:0005737">
    <property type="term" value="C:cytoplasm"/>
    <property type="evidence" value="ECO:0007669"/>
    <property type="project" value="TreeGrafter"/>
</dbReference>
<dbReference type="GO" id="GO:0008242">
    <property type="term" value="F:omega peptidase activity"/>
    <property type="evidence" value="ECO:0007669"/>
    <property type="project" value="TreeGrafter"/>
</dbReference>
<dbReference type="PANTHER" id="PTHR43187">
    <property type="entry name" value="GLUTAMINE AMIDOTRANSFERASE DUG3-RELATED"/>
    <property type="match status" value="1"/>
</dbReference>
<dbReference type="GeneID" id="43592459"/>
<accession>A0AAJ8N0I1</accession>
<dbReference type="CDD" id="cd01908">
    <property type="entry name" value="YafJ"/>
    <property type="match status" value="1"/>
</dbReference>
<proteinExistence type="predicted"/>
<dbReference type="EMBL" id="CP144062">
    <property type="protein sequence ID" value="WWD22137.1"/>
    <property type="molecule type" value="Genomic_DNA"/>
</dbReference>
<dbReference type="InterPro" id="IPR052373">
    <property type="entry name" value="Gamma-glu_amide_hydrolase"/>
</dbReference>
<dbReference type="RefSeq" id="XP_031857441.2">
    <property type="nucleotide sequence ID" value="XM_032008287.2"/>
</dbReference>
<dbReference type="SUPFAM" id="SSF56235">
    <property type="entry name" value="N-terminal nucleophile aminohydrolases (Ntn hydrolases)"/>
    <property type="match status" value="1"/>
</dbReference>
<feature type="compositionally biased region" description="Low complexity" evidence="2">
    <location>
        <begin position="93"/>
        <end position="102"/>
    </location>
</feature>
<dbReference type="KEGG" id="ksn:43592459"/>
<dbReference type="Gene3D" id="3.60.20.10">
    <property type="entry name" value="Glutamine Phosphoribosylpyrophosphate, subunit 1, domain 1"/>
    <property type="match status" value="1"/>
</dbReference>
<dbReference type="GO" id="GO:0061672">
    <property type="term" value="C:glutathione hydrolase complex"/>
    <property type="evidence" value="ECO:0007669"/>
    <property type="project" value="TreeGrafter"/>
</dbReference>
<name>A0AAJ8N0I1_9TREE</name>
<dbReference type="Pfam" id="PF13230">
    <property type="entry name" value="GATase_4"/>
    <property type="match status" value="1"/>
</dbReference>
<dbReference type="PROSITE" id="PS51278">
    <property type="entry name" value="GATASE_TYPE_2"/>
    <property type="match status" value="1"/>
</dbReference>
<reference evidence="4" key="2">
    <citation type="submission" date="2024-01" db="EMBL/GenBank/DDBJ databases">
        <title>Comparative genomics of Cryptococcus and Kwoniella reveals pathogenesis evolution and contrasting modes of karyotype evolution via chromosome fusion or intercentromeric recombination.</title>
        <authorList>
            <person name="Coelho M.A."/>
            <person name="David-Palma M."/>
            <person name="Shea T."/>
            <person name="Bowers K."/>
            <person name="McGinley-Smith S."/>
            <person name="Mohammad A.W."/>
            <person name="Gnirke A."/>
            <person name="Yurkov A.M."/>
            <person name="Nowrousian M."/>
            <person name="Sun S."/>
            <person name="Cuomo C.A."/>
            <person name="Heitman J."/>
        </authorList>
    </citation>
    <scope>NUCLEOTIDE SEQUENCE</scope>
    <source>
        <strain evidence="4">CBS 12478</strain>
    </source>
</reference>
<keyword evidence="5" id="KW-1185">Reference proteome</keyword>
<feature type="domain" description="Glutamine amidotransferase type-2" evidence="3">
    <location>
        <begin position="48"/>
        <end position="388"/>
    </location>
</feature>
<dbReference type="GO" id="GO:0006751">
    <property type="term" value="P:glutathione catabolic process"/>
    <property type="evidence" value="ECO:0007669"/>
    <property type="project" value="TreeGrafter"/>
</dbReference>
<evidence type="ECO:0000259" key="3">
    <source>
        <dbReference type="PROSITE" id="PS51278"/>
    </source>
</evidence>
<feature type="region of interest" description="Disordered" evidence="2">
    <location>
        <begin position="336"/>
        <end position="356"/>
    </location>
</feature>
<reference evidence="4" key="1">
    <citation type="submission" date="2017-08" db="EMBL/GenBank/DDBJ databases">
        <authorList>
            <person name="Cuomo C."/>
            <person name="Billmyre B."/>
            <person name="Heitman J."/>
        </authorList>
    </citation>
    <scope>NUCLEOTIDE SEQUENCE</scope>
    <source>
        <strain evidence="4">CBS 12478</strain>
    </source>
</reference>
<protein>
    <recommendedName>
        <fullName evidence="3">Glutamine amidotransferase type-2 domain-containing protein</fullName>
    </recommendedName>
</protein>
<dbReference type="PANTHER" id="PTHR43187:SF1">
    <property type="entry name" value="GLUTAMINE AMIDOTRANSFERASE DUG3-RELATED"/>
    <property type="match status" value="1"/>
</dbReference>
<dbReference type="AlphaFoldDB" id="A0AAJ8N0I1"/>
<evidence type="ECO:0000313" key="4">
    <source>
        <dbReference type="EMBL" id="WWD22137.1"/>
    </source>
</evidence>